<comment type="caution">
    <text evidence="1">The sequence shown here is derived from an EMBL/GenBank/DDBJ whole genome shotgun (WGS) entry which is preliminary data.</text>
</comment>
<reference evidence="1" key="1">
    <citation type="submission" date="2022-12" db="EMBL/GenBank/DDBJ databases">
        <title>Draft genome assemblies for two species of Escallonia (Escalloniales).</title>
        <authorList>
            <person name="Chanderbali A."/>
            <person name="Dervinis C."/>
            <person name="Anghel I."/>
            <person name="Soltis D."/>
            <person name="Soltis P."/>
            <person name="Zapata F."/>
        </authorList>
    </citation>
    <scope>NUCLEOTIDE SEQUENCE</scope>
    <source>
        <strain evidence="1">UCBG64.0493</strain>
        <tissue evidence="1">Leaf</tissue>
    </source>
</reference>
<evidence type="ECO:0000313" key="2">
    <source>
        <dbReference type="Proteomes" id="UP001188597"/>
    </source>
</evidence>
<dbReference type="Proteomes" id="UP001188597">
    <property type="component" value="Unassembled WGS sequence"/>
</dbReference>
<name>A0AA88WVE5_9ASTE</name>
<proteinExistence type="predicted"/>
<dbReference type="EMBL" id="JAVXUP010000203">
    <property type="protein sequence ID" value="KAK3034372.1"/>
    <property type="molecule type" value="Genomic_DNA"/>
</dbReference>
<organism evidence="1 2">
    <name type="scientific">Escallonia herrerae</name>
    <dbReference type="NCBI Taxonomy" id="1293975"/>
    <lineage>
        <taxon>Eukaryota</taxon>
        <taxon>Viridiplantae</taxon>
        <taxon>Streptophyta</taxon>
        <taxon>Embryophyta</taxon>
        <taxon>Tracheophyta</taxon>
        <taxon>Spermatophyta</taxon>
        <taxon>Magnoliopsida</taxon>
        <taxon>eudicotyledons</taxon>
        <taxon>Gunneridae</taxon>
        <taxon>Pentapetalae</taxon>
        <taxon>asterids</taxon>
        <taxon>campanulids</taxon>
        <taxon>Escalloniales</taxon>
        <taxon>Escalloniaceae</taxon>
        <taxon>Escallonia</taxon>
    </lineage>
</organism>
<sequence>MCCGKALRHGSFRHAQLSYSLPAGTMMFLIAEPVLRRNVYHTTYNTYLSENHLSCETLRKGITGQRLPLSCSQAYCLSFILLATQRLMTDSFLMWGMLA</sequence>
<dbReference type="AlphaFoldDB" id="A0AA88WVE5"/>
<accession>A0AA88WVE5</accession>
<gene>
    <name evidence="1" type="ORF">RJ639_032270</name>
</gene>
<protein>
    <submittedName>
        <fullName evidence="1">Uncharacterized protein</fullName>
    </submittedName>
</protein>
<evidence type="ECO:0000313" key="1">
    <source>
        <dbReference type="EMBL" id="KAK3034372.1"/>
    </source>
</evidence>
<keyword evidence="2" id="KW-1185">Reference proteome</keyword>